<gene>
    <name evidence="1" type="ORF">IM725_13895</name>
</gene>
<evidence type="ECO:0000313" key="1">
    <source>
        <dbReference type="EMBL" id="MBE7941668.1"/>
    </source>
</evidence>
<keyword evidence="2" id="KW-1185">Reference proteome</keyword>
<protein>
    <submittedName>
        <fullName evidence="1">Uncharacterized protein</fullName>
    </submittedName>
</protein>
<sequence>MKSNTPRLETLAKLLHRYDREMHLRQLLPETHERHDWFKGFKYLFSPKWKPPGGSPPYIAATALLDAYSQLPRRPDLAFMLTWSATNSAYNDLYMRDVPTVGAVLGDTKSIDLAAERIGSQLHKTVTRPAGESFSERTVTIEELLLEYVEAAPDKVWHFVASYVLKGFALDHYSVARAGALPVRPIHIPSAYHTFKRNYQHLHTMVAGRFGPKYVALCQPVETPDRTDVDFGIKAQDADKARRLVHALGVELNELWRTRKPGLPSTSTDFVKDADWVRFPLQCILYASRNTNVHGNAATRLNSLWSDAESVSASAWMFIACYAYLGLILLCTKELALDDLHPLISNIEAFKSAG</sequence>
<dbReference type="EMBL" id="JADDOJ010000059">
    <property type="protein sequence ID" value="MBE7941668.1"/>
    <property type="molecule type" value="Genomic_DNA"/>
</dbReference>
<dbReference type="Proteomes" id="UP000715965">
    <property type="component" value="Unassembled WGS sequence"/>
</dbReference>
<organism evidence="1 2">
    <name type="scientific">Ramlibacter aquaticus</name>
    <dbReference type="NCBI Taxonomy" id="2780094"/>
    <lineage>
        <taxon>Bacteria</taxon>
        <taxon>Pseudomonadati</taxon>
        <taxon>Pseudomonadota</taxon>
        <taxon>Betaproteobacteria</taxon>
        <taxon>Burkholderiales</taxon>
        <taxon>Comamonadaceae</taxon>
        <taxon>Ramlibacter</taxon>
    </lineage>
</organism>
<evidence type="ECO:0000313" key="2">
    <source>
        <dbReference type="Proteomes" id="UP000715965"/>
    </source>
</evidence>
<accession>A0ABR9SH29</accession>
<name>A0ABR9SH29_9BURK</name>
<proteinExistence type="predicted"/>
<comment type="caution">
    <text evidence="1">The sequence shown here is derived from an EMBL/GenBank/DDBJ whole genome shotgun (WGS) entry which is preliminary data.</text>
</comment>
<dbReference type="RefSeq" id="WP_193781222.1">
    <property type="nucleotide sequence ID" value="NZ_JADDOJ010000059.1"/>
</dbReference>
<reference evidence="1 2" key="1">
    <citation type="submission" date="2020-10" db="EMBL/GenBank/DDBJ databases">
        <title>Draft genome of Ramlibacter aquaticus LMG 30558.</title>
        <authorList>
            <person name="Props R."/>
        </authorList>
    </citation>
    <scope>NUCLEOTIDE SEQUENCE [LARGE SCALE GENOMIC DNA]</scope>
    <source>
        <strain evidence="1 2">LMG 30558</strain>
    </source>
</reference>